<reference evidence="1 2" key="1">
    <citation type="submission" date="2005-09" db="EMBL/GenBank/DDBJ databases">
        <authorList>
            <person name="Mural R.J."/>
            <person name="Li P.W."/>
            <person name="Adams M.D."/>
            <person name="Amanatides P.G."/>
            <person name="Baden-Tillson H."/>
            <person name="Barnstead M."/>
            <person name="Chin S.H."/>
            <person name="Dew I."/>
            <person name="Evans C.A."/>
            <person name="Ferriera S."/>
            <person name="Flanigan M."/>
            <person name="Fosler C."/>
            <person name="Glodek A."/>
            <person name="Gu Z."/>
            <person name="Holt R.A."/>
            <person name="Jennings D."/>
            <person name="Kraft C.L."/>
            <person name="Lu F."/>
            <person name="Nguyen T."/>
            <person name="Nusskern D.R."/>
            <person name="Pfannkoch C.M."/>
            <person name="Sitter C."/>
            <person name="Sutton G.G."/>
            <person name="Venter J.C."/>
            <person name="Wang Z."/>
            <person name="Woodage T."/>
            <person name="Zheng X.H."/>
            <person name="Zhong F."/>
        </authorList>
    </citation>
    <scope>NUCLEOTIDE SEQUENCE [LARGE SCALE GENOMIC DNA]</scope>
    <source>
        <strain>BN</strain>
        <strain evidence="2">Sprague-Dawley</strain>
    </source>
</reference>
<protein>
    <submittedName>
        <fullName evidence="1">RCG49110</fullName>
    </submittedName>
</protein>
<evidence type="ECO:0000313" key="2">
    <source>
        <dbReference type="Proteomes" id="UP000234681"/>
    </source>
</evidence>
<organism evidence="1 2">
    <name type="scientific">Rattus norvegicus</name>
    <name type="common">Rat</name>
    <dbReference type="NCBI Taxonomy" id="10116"/>
    <lineage>
        <taxon>Eukaryota</taxon>
        <taxon>Metazoa</taxon>
        <taxon>Chordata</taxon>
        <taxon>Craniata</taxon>
        <taxon>Vertebrata</taxon>
        <taxon>Euteleostomi</taxon>
        <taxon>Mammalia</taxon>
        <taxon>Eutheria</taxon>
        <taxon>Euarchontoglires</taxon>
        <taxon>Glires</taxon>
        <taxon>Rodentia</taxon>
        <taxon>Myomorpha</taxon>
        <taxon>Muroidea</taxon>
        <taxon>Muridae</taxon>
        <taxon>Murinae</taxon>
        <taxon>Rattus</taxon>
    </lineage>
</organism>
<gene>
    <name evidence="1" type="ORF">rCG_49110</name>
</gene>
<proteinExistence type="predicted"/>
<sequence length="9" mass="1162">MIRMAQREQ</sequence>
<accession>A6IG27</accession>
<name>A6IG27_RAT</name>
<evidence type="ECO:0000313" key="1">
    <source>
        <dbReference type="EMBL" id="EDM16871.1"/>
    </source>
</evidence>
<dbReference type="Proteomes" id="UP000234681">
    <property type="component" value="Chromosome 7"/>
</dbReference>
<feature type="non-terminal residue" evidence="1">
    <location>
        <position position="9"/>
    </location>
</feature>
<dbReference type="EMBL" id="CH473960">
    <property type="protein sequence ID" value="EDM16871.1"/>
    <property type="molecule type" value="Genomic_DNA"/>
</dbReference>